<evidence type="ECO:0000256" key="1">
    <source>
        <dbReference type="SAM" id="MobiDB-lite"/>
    </source>
</evidence>
<reference evidence="2" key="1">
    <citation type="journal article" date="2014" name="Front. Microbiol.">
        <title>High frequency of phylogenetically diverse reductive dehalogenase-homologous genes in deep subseafloor sedimentary metagenomes.</title>
        <authorList>
            <person name="Kawai M."/>
            <person name="Futagami T."/>
            <person name="Toyoda A."/>
            <person name="Takaki Y."/>
            <person name="Nishi S."/>
            <person name="Hori S."/>
            <person name="Arai W."/>
            <person name="Tsubouchi T."/>
            <person name="Morono Y."/>
            <person name="Uchiyama I."/>
            <person name="Ito T."/>
            <person name="Fujiyama A."/>
            <person name="Inagaki F."/>
            <person name="Takami H."/>
        </authorList>
    </citation>
    <scope>NUCLEOTIDE SEQUENCE</scope>
    <source>
        <strain evidence="2">Expedition CK06-06</strain>
    </source>
</reference>
<evidence type="ECO:0000313" key="2">
    <source>
        <dbReference type="EMBL" id="GAG50207.1"/>
    </source>
</evidence>
<feature type="region of interest" description="Disordered" evidence="1">
    <location>
        <begin position="1"/>
        <end position="28"/>
    </location>
</feature>
<gene>
    <name evidence="2" type="ORF">S01H1_82494</name>
</gene>
<name>X0YU06_9ZZZZ</name>
<sequence length="69" mass="7260">AAVEKNPKAKSRELWLEGSASPESNKALTDRGWTIKERVALLTGKPLQDQTAAGAGLGATATSIQVITR</sequence>
<feature type="compositionally biased region" description="Basic and acidic residues" evidence="1">
    <location>
        <begin position="1"/>
        <end position="15"/>
    </location>
</feature>
<organism evidence="2">
    <name type="scientific">marine sediment metagenome</name>
    <dbReference type="NCBI Taxonomy" id="412755"/>
    <lineage>
        <taxon>unclassified sequences</taxon>
        <taxon>metagenomes</taxon>
        <taxon>ecological metagenomes</taxon>
    </lineage>
</organism>
<protein>
    <submittedName>
        <fullName evidence="2">Uncharacterized protein</fullName>
    </submittedName>
</protein>
<proteinExistence type="predicted"/>
<dbReference type="EMBL" id="BARS01055933">
    <property type="protein sequence ID" value="GAG50207.1"/>
    <property type="molecule type" value="Genomic_DNA"/>
</dbReference>
<feature type="non-terminal residue" evidence="2">
    <location>
        <position position="1"/>
    </location>
</feature>
<accession>X0YU06</accession>
<dbReference type="AlphaFoldDB" id="X0YU06"/>
<comment type="caution">
    <text evidence="2">The sequence shown here is derived from an EMBL/GenBank/DDBJ whole genome shotgun (WGS) entry which is preliminary data.</text>
</comment>